<dbReference type="GO" id="GO:0060271">
    <property type="term" value="P:cilium assembly"/>
    <property type="evidence" value="ECO:0007669"/>
    <property type="project" value="TreeGrafter"/>
</dbReference>
<keyword evidence="6" id="KW-0966">Cell projection</keyword>
<evidence type="ECO:0000313" key="11">
    <source>
        <dbReference type="Ensembl" id="ENSEBUP00000017435.1"/>
    </source>
</evidence>
<keyword evidence="10" id="KW-1133">Transmembrane helix</keyword>
<dbReference type="Proteomes" id="UP000694388">
    <property type="component" value="Unplaced"/>
</dbReference>
<dbReference type="Pfam" id="PF07162">
    <property type="entry name" value="B9-C2"/>
    <property type="match status" value="1"/>
</dbReference>
<comment type="subunit">
    <text evidence="2">Part of the tectonic-like complex (also named B9 complex).</text>
</comment>
<dbReference type="Ensembl" id="ENSEBUT00000018011.1">
    <property type="protein sequence ID" value="ENSEBUP00000017435.1"/>
    <property type="gene ID" value="ENSEBUG00000010894.1"/>
</dbReference>
<evidence type="ECO:0000256" key="7">
    <source>
        <dbReference type="ARBA" id="ARBA00037148"/>
    </source>
</evidence>
<organism evidence="11 12">
    <name type="scientific">Eptatretus burgeri</name>
    <name type="common">Inshore hagfish</name>
    <dbReference type="NCBI Taxonomy" id="7764"/>
    <lineage>
        <taxon>Eukaryota</taxon>
        <taxon>Metazoa</taxon>
        <taxon>Chordata</taxon>
        <taxon>Craniata</taxon>
        <taxon>Vertebrata</taxon>
        <taxon>Cyclostomata</taxon>
        <taxon>Myxini</taxon>
        <taxon>Myxiniformes</taxon>
        <taxon>Myxinidae</taxon>
        <taxon>Eptatretinae</taxon>
        <taxon>Eptatretus</taxon>
    </lineage>
</organism>
<dbReference type="AlphaFoldDB" id="A0A8C4QPG2"/>
<comment type="function">
    <text evidence="7">Component of the tectonic-like complex, a complex localized at the transition zone of primary cilia and acting as a barrier that prevents diffusion of transmembrane proteins between the cilia and plasma membranes. Required for ciliogenesis and sonic hedgehog/SHH signaling.</text>
</comment>
<sequence>MATAVPSASTVFMLMISGQVESGLFPEFDDLYLKYCFVFGNDWAPTAGLEEGISQISTKNQGSQELLVWNFPLDVTFKSTNPFGWPQLVLSVYGPDVFGNDVVRGYGAVHIPITPGRHTRTIPMFVPESSSLLQRLMSWLKGRRPEYTDLRVVARGEGREDSTILMIFHILPIIFLILMISGDAQHCSVQRFDNLYHMHNAVKMHYSEHQQNGNMKESESKCNYV</sequence>
<dbReference type="InterPro" id="IPR010796">
    <property type="entry name" value="C2_B9-type_dom"/>
</dbReference>
<accession>A0A8C4QPG2</accession>
<evidence type="ECO:0000256" key="3">
    <source>
        <dbReference type="ARBA" id="ARBA00022490"/>
    </source>
</evidence>
<keyword evidence="12" id="KW-1185">Reference proteome</keyword>
<evidence type="ECO:0000256" key="2">
    <source>
        <dbReference type="ARBA" id="ARBA00011495"/>
    </source>
</evidence>
<evidence type="ECO:0000256" key="6">
    <source>
        <dbReference type="ARBA" id="ARBA00023273"/>
    </source>
</evidence>
<proteinExistence type="inferred from homology"/>
<comment type="subcellular location">
    <subcellularLocation>
        <location evidence="1">Cytoplasm</location>
        <location evidence="1">Cytoskeleton</location>
        <location evidence="1">Cilium basal body</location>
    </subcellularLocation>
</comment>
<dbReference type="PANTHER" id="PTHR12968:SF1">
    <property type="entry name" value="B9 DOMAIN-CONTAINING PROTEIN 1"/>
    <property type="match status" value="1"/>
</dbReference>
<keyword evidence="5" id="KW-0206">Cytoskeleton</keyword>
<evidence type="ECO:0000256" key="9">
    <source>
        <dbReference type="ARBA" id="ARBA00039274"/>
    </source>
</evidence>
<reference evidence="11" key="1">
    <citation type="submission" date="2025-08" db="UniProtKB">
        <authorList>
            <consortium name="Ensembl"/>
        </authorList>
    </citation>
    <scope>IDENTIFICATION</scope>
</reference>
<keyword evidence="3" id="KW-0963">Cytoplasm</keyword>
<protein>
    <recommendedName>
        <fullName evidence="9">B9 domain-containing protein 1</fullName>
    </recommendedName>
</protein>
<dbReference type="GO" id="GO:0036038">
    <property type="term" value="C:MKS complex"/>
    <property type="evidence" value="ECO:0007669"/>
    <property type="project" value="TreeGrafter"/>
</dbReference>
<name>A0A8C4QPG2_EPTBU</name>
<evidence type="ECO:0000256" key="4">
    <source>
        <dbReference type="ARBA" id="ARBA00022794"/>
    </source>
</evidence>
<evidence type="ECO:0000313" key="12">
    <source>
        <dbReference type="Proteomes" id="UP000694388"/>
    </source>
</evidence>
<keyword evidence="10" id="KW-0472">Membrane</keyword>
<evidence type="ECO:0000256" key="5">
    <source>
        <dbReference type="ARBA" id="ARBA00023212"/>
    </source>
</evidence>
<comment type="similarity">
    <text evidence="8">Belongs to the B9D family.</text>
</comment>
<dbReference type="GeneTree" id="ENSGT00940000160079"/>
<evidence type="ECO:0000256" key="8">
    <source>
        <dbReference type="ARBA" id="ARBA00038411"/>
    </source>
</evidence>
<dbReference type="PANTHER" id="PTHR12968">
    <property type="entry name" value="B9 DOMAIN-CONTAINING"/>
    <property type="match status" value="1"/>
</dbReference>
<evidence type="ECO:0000256" key="1">
    <source>
        <dbReference type="ARBA" id="ARBA00004120"/>
    </source>
</evidence>
<feature type="transmembrane region" description="Helical" evidence="10">
    <location>
        <begin position="164"/>
        <end position="182"/>
    </location>
</feature>
<reference evidence="11" key="2">
    <citation type="submission" date="2025-09" db="UniProtKB">
        <authorList>
            <consortium name="Ensembl"/>
        </authorList>
    </citation>
    <scope>IDENTIFICATION</scope>
</reference>
<keyword evidence="10" id="KW-0812">Transmembrane</keyword>
<evidence type="ECO:0000256" key="10">
    <source>
        <dbReference type="SAM" id="Phobius"/>
    </source>
</evidence>
<dbReference type="PROSITE" id="PS51381">
    <property type="entry name" value="C2_B9"/>
    <property type="match status" value="1"/>
</dbReference>
<keyword evidence="4" id="KW-0970">Cilium biogenesis/degradation</keyword>